<organism evidence="2 3">
    <name type="scientific">Aspergillus ruber (strain CBS 135680)</name>
    <dbReference type="NCBI Taxonomy" id="1388766"/>
    <lineage>
        <taxon>Eukaryota</taxon>
        <taxon>Fungi</taxon>
        <taxon>Dikarya</taxon>
        <taxon>Ascomycota</taxon>
        <taxon>Pezizomycotina</taxon>
        <taxon>Eurotiomycetes</taxon>
        <taxon>Eurotiomycetidae</taxon>
        <taxon>Eurotiales</taxon>
        <taxon>Aspergillaceae</taxon>
        <taxon>Aspergillus</taxon>
        <taxon>Aspergillus subgen. Aspergillus</taxon>
    </lineage>
</organism>
<proteinExistence type="predicted"/>
<dbReference type="AlphaFoldDB" id="A0A017SQ49"/>
<evidence type="ECO:0000313" key="2">
    <source>
        <dbReference type="EMBL" id="EYE99052.1"/>
    </source>
</evidence>
<dbReference type="GeneID" id="63695917"/>
<evidence type="ECO:0000313" key="3">
    <source>
        <dbReference type="Proteomes" id="UP000019804"/>
    </source>
</evidence>
<feature type="chain" id="PRO_5001496211" evidence="1">
    <location>
        <begin position="22"/>
        <end position="118"/>
    </location>
</feature>
<sequence length="118" mass="13910">MSSRWIVWSDLAGFFIKQVYSASVQGSQHSTNPPRHIIVTNSCISYLVHILVQYPSYQKQRIQIRTWRKRHELIVYQFFWGPPELLNHPQGRPCTQPIWSCFIRDEDPQPVTMLPIMG</sequence>
<name>A0A017SQ49_ASPRC</name>
<accession>A0A017SQ49</accession>
<keyword evidence="1" id="KW-0732">Signal</keyword>
<dbReference type="Proteomes" id="UP000019804">
    <property type="component" value="Unassembled WGS sequence"/>
</dbReference>
<evidence type="ECO:0000256" key="1">
    <source>
        <dbReference type="SAM" id="SignalP"/>
    </source>
</evidence>
<gene>
    <name evidence="2" type="ORF">EURHEDRAFT_408300</name>
</gene>
<reference evidence="3" key="1">
    <citation type="journal article" date="2014" name="Nat. Commun.">
        <title>Genomic adaptations of the halophilic Dead Sea filamentous fungus Eurotium rubrum.</title>
        <authorList>
            <person name="Kis-Papo T."/>
            <person name="Weig A.R."/>
            <person name="Riley R."/>
            <person name="Persoh D."/>
            <person name="Salamov A."/>
            <person name="Sun H."/>
            <person name="Lipzen A."/>
            <person name="Wasser S.P."/>
            <person name="Rambold G."/>
            <person name="Grigoriev I.V."/>
            <person name="Nevo E."/>
        </authorList>
    </citation>
    <scope>NUCLEOTIDE SEQUENCE [LARGE SCALE GENOMIC DNA]</scope>
    <source>
        <strain evidence="3">CBS 135680</strain>
    </source>
</reference>
<keyword evidence="3" id="KW-1185">Reference proteome</keyword>
<dbReference type="HOGENOM" id="CLU_2072646_0_0_1"/>
<protein>
    <submittedName>
        <fullName evidence="2">Uncharacterized protein</fullName>
    </submittedName>
</protein>
<dbReference type="EMBL" id="KK088412">
    <property type="protein sequence ID" value="EYE99052.1"/>
    <property type="molecule type" value="Genomic_DNA"/>
</dbReference>
<dbReference type="RefSeq" id="XP_040642740.1">
    <property type="nucleotide sequence ID" value="XM_040780793.1"/>
</dbReference>
<feature type="signal peptide" evidence="1">
    <location>
        <begin position="1"/>
        <end position="21"/>
    </location>
</feature>